<dbReference type="Proteomes" id="UP000061587">
    <property type="component" value="Chromosome"/>
</dbReference>
<evidence type="ECO:0000256" key="5">
    <source>
        <dbReference type="ARBA" id="ARBA00023136"/>
    </source>
</evidence>
<evidence type="ECO:0000256" key="2">
    <source>
        <dbReference type="ARBA" id="ARBA00022448"/>
    </source>
</evidence>
<reference evidence="7 8" key="2">
    <citation type="journal article" date="2016" name="Genome Biol. Evol.">
        <title>Extensive mobilome-driven genome diversification in mouse gut-associated Bacteroides vulgatus mpk.</title>
        <authorList>
            <person name="Lange A."/>
            <person name="Beier S."/>
            <person name="Steimle A."/>
            <person name="Autenrieth I.B."/>
            <person name="Huson D.H."/>
            <person name="Frick J.S."/>
        </authorList>
    </citation>
    <scope>NUCLEOTIDE SEQUENCE [LARGE SCALE GENOMIC DNA]</scope>
    <source>
        <strain evidence="8">mpk</strain>
    </source>
</reference>
<dbReference type="GO" id="GO:0035435">
    <property type="term" value="P:phosphate ion transmembrane transport"/>
    <property type="evidence" value="ECO:0007669"/>
    <property type="project" value="TreeGrafter"/>
</dbReference>
<dbReference type="InterPro" id="IPR001204">
    <property type="entry name" value="Phos_transporter"/>
</dbReference>
<feature type="transmembrane region" description="Helical" evidence="6">
    <location>
        <begin position="228"/>
        <end position="247"/>
    </location>
</feature>
<evidence type="ECO:0000256" key="3">
    <source>
        <dbReference type="ARBA" id="ARBA00022692"/>
    </source>
</evidence>
<comment type="subcellular location">
    <subcellularLocation>
        <location evidence="1">Membrane</location>
        <topology evidence="1">Multi-pass membrane protein</topology>
    </subcellularLocation>
</comment>
<keyword evidence="2" id="KW-0813">Transport</keyword>
<feature type="transmembrane region" description="Helical" evidence="6">
    <location>
        <begin position="47"/>
        <end position="67"/>
    </location>
</feature>
<accession>A0A0P0M0K5</accession>
<organism evidence="7 8">
    <name type="scientific">Phocaeicola vulgatus</name>
    <name type="common">Bacteroides vulgatus</name>
    <dbReference type="NCBI Taxonomy" id="821"/>
    <lineage>
        <taxon>Bacteria</taxon>
        <taxon>Pseudomonadati</taxon>
        <taxon>Bacteroidota</taxon>
        <taxon>Bacteroidia</taxon>
        <taxon>Bacteroidales</taxon>
        <taxon>Bacteroidaceae</taxon>
        <taxon>Phocaeicola</taxon>
    </lineage>
</organism>
<evidence type="ECO:0000256" key="4">
    <source>
        <dbReference type="ARBA" id="ARBA00022989"/>
    </source>
</evidence>
<keyword evidence="3 6" id="KW-0812">Transmembrane</keyword>
<dbReference type="PANTHER" id="PTHR11101:SF16">
    <property type="entry name" value="PHOSPHATE TRANSPORTER"/>
    <property type="match status" value="1"/>
</dbReference>
<name>A0A0P0M0K5_PHOVU</name>
<dbReference type="GO" id="GO:0016020">
    <property type="term" value="C:membrane"/>
    <property type="evidence" value="ECO:0007669"/>
    <property type="project" value="UniProtKB-SubCell"/>
</dbReference>
<evidence type="ECO:0000256" key="6">
    <source>
        <dbReference type="SAM" id="Phobius"/>
    </source>
</evidence>
<evidence type="ECO:0000256" key="1">
    <source>
        <dbReference type="ARBA" id="ARBA00004141"/>
    </source>
</evidence>
<evidence type="ECO:0000313" key="7">
    <source>
        <dbReference type="EMBL" id="ALK82845.1"/>
    </source>
</evidence>
<feature type="transmembrane region" description="Helical" evidence="6">
    <location>
        <begin position="149"/>
        <end position="174"/>
    </location>
</feature>
<sequence length="319" mass="34994">METMFLGIVVFLFLLAIFDLVVGVSNDAVNFMNSAIGAKAASFKTIIAIAAFGIFIGATLSNGMMEIARHGIFRPEQFYFQELMCIFLAVMVTDVVLLDIFNSLGMPTSTTVSMVFELLGGTFVLALIKIAGDETGMLGFADLLNTEKALSVILGIFLSVAVAFFFGTLVQYLSRLLFTFNYTKKLKYTIGLFGGIAVTAIIYFMLIKGLKDSAFMTTENKHWIQENTLMLVSCSFVFFTILMQILHWCKINVFKVVVMLGTFALAMAFAGNDLVNFIGVPLAGFSAYTDFMANGNGEPMGYLMNSLNGPAKTPFLFLF</sequence>
<dbReference type="PANTHER" id="PTHR11101">
    <property type="entry name" value="PHOSPHATE TRANSPORTER"/>
    <property type="match status" value="1"/>
</dbReference>
<protein>
    <submittedName>
        <fullName evidence="7">Low-affinity inorganic phosphate transporter</fullName>
    </submittedName>
</protein>
<feature type="transmembrane region" description="Helical" evidence="6">
    <location>
        <begin position="79"/>
        <end position="98"/>
    </location>
</feature>
<dbReference type="AlphaFoldDB" id="A0A0P0M0K5"/>
<dbReference type="Pfam" id="PF01384">
    <property type="entry name" value="PHO4"/>
    <property type="match status" value="1"/>
</dbReference>
<feature type="transmembrane region" description="Helical" evidence="6">
    <location>
        <begin position="110"/>
        <end position="128"/>
    </location>
</feature>
<dbReference type="PATRIC" id="fig|821.40.peg.254"/>
<feature type="transmembrane region" description="Helical" evidence="6">
    <location>
        <begin position="186"/>
        <end position="207"/>
    </location>
</feature>
<gene>
    <name evidence="7" type="ORF">BvMPK_0206</name>
</gene>
<keyword evidence="5 6" id="KW-0472">Membrane</keyword>
<reference evidence="8" key="1">
    <citation type="submission" date="2015-10" db="EMBL/GenBank/DDBJ databases">
        <title>Extensive mobilome-driven genome diversification in gut-associated Bacteroides vulgatus mpk.</title>
        <authorList>
            <person name="Beier S."/>
            <person name="Lange A."/>
            <person name="Huson D.H."/>
            <person name="Frick J.-S."/>
            <person name="Autenrieth I.B."/>
        </authorList>
    </citation>
    <scope>NUCLEOTIDE SEQUENCE [LARGE SCALE GENOMIC DNA]</scope>
    <source>
        <strain evidence="8">mpk</strain>
    </source>
</reference>
<keyword evidence="4 6" id="KW-1133">Transmembrane helix</keyword>
<dbReference type="EMBL" id="CP013020">
    <property type="protein sequence ID" value="ALK82845.1"/>
    <property type="molecule type" value="Genomic_DNA"/>
</dbReference>
<feature type="transmembrane region" description="Helical" evidence="6">
    <location>
        <begin position="253"/>
        <end position="271"/>
    </location>
</feature>
<evidence type="ECO:0000313" key="8">
    <source>
        <dbReference type="Proteomes" id="UP000061587"/>
    </source>
</evidence>
<proteinExistence type="predicted"/>
<dbReference type="GO" id="GO:0005315">
    <property type="term" value="F:phosphate transmembrane transporter activity"/>
    <property type="evidence" value="ECO:0007669"/>
    <property type="project" value="InterPro"/>
</dbReference>